<keyword evidence="5" id="KW-0808">Transferase</keyword>
<keyword evidence="2" id="KW-1133">Transmembrane helix</keyword>
<evidence type="ECO:0000259" key="3">
    <source>
        <dbReference type="Pfam" id="PF01757"/>
    </source>
</evidence>
<feature type="transmembrane region" description="Helical" evidence="2">
    <location>
        <begin position="206"/>
        <end position="224"/>
    </location>
</feature>
<comment type="caution">
    <text evidence="5">The sequence shown here is derived from an EMBL/GenBank/DDBJ whole genome shotgun (WGS) entry which is preliminary data.</text>
</comment>
<gene>
    <name evidence="5" type="ORF">E3O46_08250</name>
</gene>
<keyword evidence="2" id="KW-0472">Membrane</keyword>
<feature type="transmembrane region" description="Helical" evidence="2">
    <location>
        <begin position="407"/>
        <end position="429"/>
    </location>
</feature>
<evidence type="ECO:0000256" key="2">
    <source>
        <dbReference type="SAM" id="Phobius"/>
    </source>
</evidence>
<keyword evidence="5" id="KW-0012">Acyltransferase</keyword>
<dbReference type="InterPro" id="IPR002656">
    <property type="entry name" value="Acyl_transf_3_dom"/>
</dbReference>
<evidence type="ECO:0000259" key="4">
    <source>
        <dbReference type="Pfam" id="PF19040"/>
    </source>
</evidence>
<feature type="transmembrane region" description="Helical" evidence="2">
    <location>
        <begin position="177"/>
        <end position="194"/>
    </location>
</feature>
<feature type="domain" description="SGNH" evidence="4">
    <location>
        <begin position="498"/>
        <end position="716"/>
    </location>
</feature>
<dbReference type="GO" id="GO:0016746">
    <property type="term" value="F:acyltransferase activity"/>
    <property type="evidence" value="ECO:0007669"/>
    <property type="project" value="UniProtKB-KW"/>
</dbReference>
<feature type="transmembrane region" description="Helical" evidence="2">
    <location>
        <begin position="352"/>
        <end position="372"/>
    </location>
</feature>
<dbReference type="InterPro" id="IPR050879">
    <property type="entry name" value="Acyltransferase_3"/>
</dbReference>
<dbReference type="Pfam" id="PF01757">
    <property type="entry name" value="Acyl_transf_3"/>
    <property type="match status" value="1"/>
</dbReference>
<evidence type="ECO:0000313" key="6">
    <source>
        <dbReference type="Proteomes" id="UP000297604"/>
    </source>
</evidence>
<dbReference type="EMBL" id="SOFS01000018">
    <property type="protein sequence ID" value="TFC20905.1"/>
    <property type="molecule type" value="Genomic_DNA"/>
</dbReference>
<dbReference type="InterPro" id="IPR043968">
    <property type="entry name" value="SGNH"/>
</dbReference>
<feature type="transmembrane region" description="Helical" evidence="2">
    <location>
        <begin position="66"/>
        <end position="85"/>
    </location>
</feature>
<proteinExistence type="predicted"/>
<organism evidence="5 6">
    <name type="scientific">Cryobacterium glucosi</name>
    <dbReference type="NCBI Taxonomy" id="1259175"/>
    <lineage>
        <taxon>Bacteria</taxon>
        <taxon>Bacillati</taxon>
        <taxon>Actinomycetota</taxon>
        <taxon>Actinomycetes</taxon>
        <taxon>Micrococcales</taxon>
        <taxon>Microbacteriaceae</taxon>
        <taxon>Cryobacterium</taxon>
    </lineage>
</organism>
<feature type="transmembrane region" description="Helical" evidence="2">
    <location>
        <begin position="289"/>
        <end position="311"/>
    </location>
</feature>
<feature type="transmembrane region" description="Helical" evidence="2">
    <location>
        <begin position="244"/>
        <end position="260"/>
    </location>
</feature>
<evidence type="ECO:0000313" key="5">
    <source>
        <dbReference type="EMBL" id="TFC20905.1"/>
    </source>
</evidence>
<keyword evidence="6" id="KW-1185">Reference proteome</keyword>
<feature type="transmembrane region" description="Helical" evidence="2">
    <location>
        <begin position="43"/>
        <end position="60"/>
    </location>
</feature>
<sequence>MTHPSGKLPGHSEPGRPVTSTLKTERPAPAPPRETTVRRDIQGLRAVAIVAVVLNHVIMWPTGGFIGVDIFFVISGFLITGILLRDHETTGTISLRRFYARRIRRIAPAAVTVLVATAVLAHFLFNTTRALSTLWDAAWAFVFAANWHFTAIGTDYFHATDPASPLQPYWSLSVEEQFYLVWPIVVLLVLTVGAKRLRSARRGRVVLGLVMVVVIVVSFCHALGESATTPSAAYLSTFSRVWELGVGALLAAAAPVFPRIPVALRGLLGWAGLLGILAGFFLIDDALAFPGPWAAVPVAATALVIIGGITGPQHYLFPLTNPLSVWIGDLSYSLYLWHFPVMVFLLMADPTLSVQVILGMILALSIVSYYLIEQPLHRSPWLHRFGDSAESSRLAWRTWREKFGSQFILAGLSLFVIATVIGVSAQVTLHGTSSPAAPIAAPGPVEDPTAQLQADLGAAASSTEWPGNLSPTLDDAIATTSKNNPARGCFDVGSTPSFDGCTWGSSDAPNHMYLVGDSTALAYAPAFKVIAEGSNGQWKITTIGLYGCRFTAVPVQNDGAGVMDACPQRKQDVAQRIVADNPRLVVISNAYALGKTPDRTALSAETLVASTAAEAAVYNAAGRIVYLAPPPLGASLGQCYSPVSSPQNCNTGIDQAWQDFAAATSALNGSGSFFVSSLPFSCYNGACPAFAGTIPTKYDTVHMTPAYSTHIAPAIRFALGALGLM</sequence>
<feature type="transmembrane region" description="Helical" evidence="2">
    <location>
        <begin position="267"/>
        <end position="283"/>
    </location>
</feature>
<reference evidence="5 6" key="1">
    <citation type="submission" date="2019-03" db="EMBL/GenBank/DDBJ databases">
        <title>Genomics of glacier-inhabiting Cryobacterium strains.</title>
        <authorList>
            <person name="Liu Q."/>
            <person name="Xin Y.-H."/>
        </authorList>
    </citation>
    <scope>NUCLEOTIDE SEQUENCE [LARGE SCALE GENOMIC DNA]</scope>
    <source>
        <strain evidence="5 6">MDB1-5</strain>
    </source>
</reference>
<accession>A0ABY2IRS4</accession>
<feature type="region of interest" description="Disordered" evidence="1">
    <location>
        <begin position="1"/>
        <end position="36"/>
    </location>
</feature>
<protein>
    <submittedName>
        <fullName evidence="5">Acyltransferase</fullName>
    </submittedName>
</protein>
<dbReference type="Pfam" id="PF19040">
    <property type="entry name" value="SGNH"/>
    <property type="match status" value="1"/>
</dbReference>
<feature type="transmembrane region" description="Helical" evidence="2">
    <location>
        <begin position="323"/>
        <end position="346"/>
    </location>
</feature>
<dbReference type="PANTHER" id="PTHR23028:SF53">
    <property type="entry name" value="ACYL_TRANSF_3 DOMAIN-CONTAINING PROTEIN"/>
    <property type="match status" value="1"/>
</dbReference>
<name>A0ABY2IRS4_9MICO</name>
<keyword evidence="2" id="KW-0812">Transmembrane</keyword>
<dbReference type="PANTHER" id="PTHR23028">
    <property type="entry name" value="ACETYLTRANSFERASE"/>
    <property type="match status" value="1"/>
</dbReference>
<evidence type="ECO:0000256" key="1">
    <source>
        <dbReference type="SAM" id="MobiDB-lite"/>
    </source>
</evidence>
<feature type="transmembrane region" description="Helical" evidence="2">
    <location>
        <begin position="106"/>
        <end position="125"/>
    </location>
</feature>
<feature type="domain" description="Acyltransferase 3" evidence="3">
    <location>
        <begin position="40"/>
        <end position="366"/>
    </location>
</feature>
<dbReference type="Proteomes" id="UP000297604">
    <property type="component" value="Unassembled WGS sequence"/>
</dbReference>